<dbReference type="Gene3D" id="4.10.1240.10">
    <property type="entry name" value="GPCR, family 2, extracellular hormone receptor domain"/>
    <property type="match status" value="1"/>
</dbReference>
<dbReference type="PROSITE" id="PS50227">
    <property type="entry name" value="G_PROTEIN_RECEP_F2_3"/>
    <property type="match status" value="1"/>
</dbReference>
<dbReference type="Pfam" id="PF02793">
    <property type="entry name" value="HRM"/>
    <property type="match status" value="1"/>
</dbReference>
<evidence type="ECO:0000313" key="2">
    <source>
        <dbReference type="EMBL" id="PVD30642.1"/>
    </source>
</evidence>
<dbReference type="OrthoDB" id="6160250at2759"/>
<dbReference type="STRING" id="400727.A0A2T7PB60"/>
<dbReference type="EMBL" id="PZQS01000005">
    <property type="protein sequence ID" value="PVD30642.1"/>
    <property type="molecule type" value="Genomic_DNA"/>
</dbReference>
<comment type="caution">
    <text evidence="2">The sequence shown here is derived from an EMBL/GenBank/DDBJ whole genome shotgun (WGS) entry which is preliminary data.</text>
</comment>
<feature type="domain" description="G-protein coupled receptors family 2 profile 1" evidence="1">
    <location>
        <begin position="165"/>
        <end position="204"/>
    </location>
</feature>
<keyword evidence="3" id="KW-1185">Reference proteome</keyword>
<organism evidence="2 3">
    <name type="scientific">Pomacea canaliculata</name>
    <name type="common">Golden apple snail</name>
    <dbReference type="NCBI Taxonomy" id="400727"/>
    <lineage>
        <taxon>Eukaryota</taxon>
        <taxon>Metazoa</taxon>
        <taxon>Spiralia</taxon>
        <taxon>Lophotrochozoa</taxon>
        <taxon>Mollusca</taxon>
        <taxon>Gastropoda</taxon>
        <taxon>Caenogastropoda</taxon>
        <taxon>Architaenioglossa</taxon>
        <taxon>Ampullarioidea</taxon>
        <taxon>Ampullariidae</taxon>
        <taxon>Pomacea</taxon>
    </lineage>
</organism>
<dbReference type="Proteomes" id="UP000245119">
    <property type="component" value="Linkage Group LG5"/>
</dbReference>
<name>A0A2T7PB60_POMCA</name>
<dbReference type="GO" id="GO:0004930">
    <property type="term" value="F:G protein-coupled receptor activity"/>
    <property type="evidence" value="ECO:0007669"/>
    <property type="project" value="InterPro"/>
</dbReference>
<protein>
    <recommendedName>
        <fullName evidence="1">G-protein coupled receptors family 2 profile 1 domain-containing protein</fullName>
    </recommendedName>
</protein>
<reference evidence="2 3" key="1">
    <citation type="submission" date="2018-04" db="EMBL/GenBank/DDBJ databases">
        <title>The genome of golden apple snail Pomacea canaliculata provides insight into stress tolerance and invasive adaptation.</title>
        <authorList>
            <person name="Liu C."/>
            <person name="Liu B."/>
            <person name="Ren Y."/>
            <person name="Zhang Y."/>
            <person name="Wang H."/>
            <person name="Li S."/>
            <person name="Jiang F."/>
            <person name="Yin L."/>
            <person name="Zhang G."/>
            <person name="Qian W."/>
            <person name="Fan W."/>
        </authorList>
    </citation>
    <scope>NUCLEOTIDE SEQUENCE [LARGE SCALE GENOMIC DNA]</scope>
    <source>
        <strain evidence="2">SZHN2017</strain>
        <tissue evidence="2">Muscle</tissue>
    </source>
</reference>
<dbReference type="InterPro" id="IPR017983">
    <property type="entry name" value="GPCR_2_secretin-like_CS"/>
</dbReference>
<gene>
    <name evidence="2" type="ORF">C0Q70_09915</name>
</gene>
<dbReference type="PROSITE" id="PS00649">
    <property type="entry name" value="G_PROTEIN_RECEP_F2_1"/>
    <property type="match status" value="1"/>
</dbReference>
<evidence type="ECO:0000259" key="1">
    <source>
        <dbReference type="PROSITE" id="PS50227"/>
    </source>
</evidence>
<dbReference type="InterPro" id="IPR001879">
    <property type="entry name" value="GPCR_2_extracellular_dom"/>
</dbReference>
<dbReference type="GO" id="GO:0016020">
    <property type="term" value="C:membrane"/>
    <property type="evidence" value="ECO:0007669"/>
    <property type="project" value="InterPro"/>
</dbReference>
<proteinExistence type="predicted"/>
<sequence length="204" mass="22098">MELPCRDRLGVFNATFFRLWSCSMCYTYLFQDSNPAFFSRLPHGHQLLSTQSTSPGFVVSPDIDNVVAVGTICLTLEDEDCERWKRCCRAAELCCQEQRMTSLPVPSSAGPAGGEQVHVKAGDGAVPGPSPDSEGVYVVHGGDTTLSSSLASRYRPDGKGGFHVYCPHTWDGFGCFQDTLAGHTASISCPTYIDHSDPSGRSFC</sequence>
<accession>A0A2T7PB60</accession>
<dbReference type="AlphaFoldDB" id="A0A2T7PB60"/>
<dbReference type="InterPro" id="IPR036445">
    <property type="entry name" value="GPCR_2_extracell_dom_sf"/>
</dbReference>
<dbReference type="SUPFAM" id="SSF111418">
    <property type="entry name" value="Hormone receptor domain"/>
    <property type="match status" value="1"/>
</dbReference>
<evidence type="ECO:0000313" key="3">
    <source>
        <dbReference type="Proteomes" id="UP000245119"/>
    </source>
</evidence>